<evidence type="ECO:0000259" key="3">
    <source>
        <dbReference type="PROSITE" id="PS00036"/>
    </source>
</evidence>
<feature type="compositionally biased region" description="Low complexity" evidence="2">
    <location>
        <begin position="440"/>
        <end position="459"/>
    </location>
</feature>
<feature type="region of interest" description="Disordered" evidence="2">
    <location>
        <begin position="440"/>
        <end position="481"/>
    </location>
</feature>
<gene>
    <name evidence="4" type="ORF">H696_03739</name>
</gene>
<dbReference type="InterPro" id="IPR004827">
    <property type="entry name" value="bZIP"/>
</dbReference>
<evidence type="ECO:0000313" key="4">
    <source>
        <dbReference type="EMBL" id="KCV69307.1"/>
    </source>
</evidence>
<dbReference type="GO" id="GO:0003700">
    <property type="term" value="F:DNA-binding transcription factor activity"/>
    <property type="evidence" value="ECO:0007669"/>
    <property type="project" value="InterPro"/>
</dbReference>
<organism evidence="4">
    <name type="scientific">Fonticula alba</name>
    <name type="common">Slime mold</name>
    <dbReference type="NCBI Taxonomy" id="691883"/>
    <lineage>
        <taxon>Eukaryota</taxon>
        <taxon>Rotosphaerida</taxon>
        <taxon>Fonticulaceae</taxon>
        <taxon>Fonticula</taxon>
    </lineage>
</organism>
<protein>
    <recommendedName>
        <fullName evidence="3">BZIP domain-containing protein</fullName>
    </recommendedName>
</protein>
<dbReference type="AlphaFoldDB" id="A0A058Z6Z8"/>
<feature type="coiled-coil region" evidence="1">
    <location>
        <begin position="381"/>
        <end position="415"/>
    </location>
</feature>
<feature type="compositionally biased region" description="Polar residues" evidence="2">
    <location>
        <begin position="306"/>
        <end position="317"/>
    </location>
</feature>
<dbReference type="EMBL" id="KB932206">
    <property type="protein sequence ID" value="KCV69307.1"/>
    <property type="molecule type" value="Genomic_DNA"/>
</dbReference>
<dbReference type="RefSeq" id="XP_009495872.1">
    <property type="nucleotide sequence ID" value="XM_009497597.1"/>
</dbReference>
<feature type="compositionally biased region" description="Low complexity" evidence="2">
    <location>
        <begin position="318"/>
        <end position="328"/>
    </location>
</feature>
<keyword evidence="5" id="KW-1185">Reference proteome</keyword>
<feature type="compositionally biased region" description="Low complexity" evidence="2">
    <location>
        <begin position="214"/>
        <end position="225"/>
    </location>
</feature>
<keyword evidence="1" id="KW-0175">Coiled coil</keyword>
<name>A0A058Z6Z8_FONAL</name>
<dbReference type="Proteomes" id="UP000030693">
    <property type="component" value="Unassembled WGS sequence"/>
</dbReference>
<accession>A0A058Z6Z8</accession>
<evidence type="ECO:0000313" key="5">
    <source>
        <dbReference type="Proteomes" id="UP000030693"/>
    </source>
</evidence>
<proteinExistence type="predicted"/>
<reference evidence="4" key="1">
    <citation type="submission" date="2013-04" db="EMBL/GenBank/DDBJ databases">
        <title>The Genome Sequence of Fonticula alba ATCC 38817.</title>
        <authorList>
            <consortium name="The Broad Institute Genomics Platform"/>
            <person name="Russ C."/>
            <person name="Cuomo C."/>
            <person name="Burger G."/>
            <person name="Gray M.W."/>
            <person name="Holland P.W.H."/>
            <person name="King N."/>
            <person name="Lang F.B.F."/>
            <person name="Roger A.J."/>
            <person name="Ruiz-Trillo I."/>
            <person name="Brown M."/>
            <person name="Walker B."/>
            <person name="Young S."/>
            <person name="Zeng Q."/>
            <person name="Gargeya S."/>
            <person name="Fitzgerald M."/>
            <person name="Haas B."/>
            <person name="Abouelleil A."/>
            <person name="Allen A.W."/>
            <person name="Alvarado L."/>
            <person name="Arachchi H.M."/>
            <person name="Berlin A.M."/>
            <person name="Chapman S.B."/>
            <person name="Gainer-Dewar J."/>
            <person name="Goldberg J."/>
            <person name="Griggs A."/>
            <person name="Gujja S."/>
            <person name="Hansen M."/>
            <person name="Howarth C."/>
            <person name="Imamovic A."/>
            <person name="Ireland A."/>
            <person name="Larimer J."/>
            <person name="McCowan C."/>
            <person name="Murphy C."/>
            <person name="Pearson M."/>
            <person name="Poon T.W."/>
            <person name="Priest M."/>
            <person name="Roberts A."/>
            <person name="Saif S."/>
            <person name="Shea T."/>
            <person name="Sisk P."/>
            <person name="Sykes S."/>
            <person name="Wortman J."/>
            <person name="Nusbaum C."/>
            <person name="Birren B."/>
        </authorList>
    </citation>
    <scope>NUCLEOTIDE SEQUENCE [LARGE SCALE GENOMIC DNA]</scope>
    <source>
        <strain evidence="4">ATCC 38817</strain>
    </source>
</reference>
<dbReference type="GeneID" id="20528464"/>
<evidence type="ECO:0000256" key="1">
    <source>
        <dbReference type="SAM" id="Coils"/>
    </source>
</evidence>
<dbReference type="OMA" id="PREMNAW"/>
<evidence type="ECO:0000256" key="2">
    <source>
        <dbReference type="SAM" id="MobiDB-lite"/>
    </source>
</evidence>
<dbReference type="CDD" id="cd14686">
    <property type="entry name" value="bZIP"/>
    <property type="match status" value="1"/>
</dbReference>
<feature type="domain" description="BZIP" evidence="3">
    <location>
        <begin position="363"/>
        <end position="376"/>
    </location>
</feature>
<feature type="compositionally biased region" description="Pro residues" evidence="2">
    <location>
        <begin position="66"/>
        <end position="76"/>
    </location>
</feature>
<sequence>MAHSHQQSPYYTLSTLPPLEFDMEDLGSYYSYPMAPGPAADSLGPLNPPYHDALGESNPGGVHVPQQPPPPPPPPSAVSSSGPTPSPLPPFSSPTALGPHEVAPPPTGPESLGSNEDPGPYAQVGPMYPPPGPSHGAPEMGHFARDHPPPTGPGHVSSPPRSPTGTPALSSAHLHSHHMVSSHGHHLAPSHGHSLSSGPSPVSVPIHGSHHAHLSSAHGHYHLPAGAPPPLGPVYSPADPMVHQSHPQPQGGPSAVQDPPPPPLPNVTRPASTREDPKRRRAGAPANGSVTKRKPTRGAGAMASGRSVSQATTSGVAPSSPSPSSEPSSPGPSSPGPGSDGRAGEAGDTLSSSGAVVPLEVLRKRNSESSARYRRKKAAEFDSLRLELQGVQDHLRRVQEERDALERQVIILGERVAEKTRAYDQLLAVLAGSAGLGPTVSPSGSAGLLSSEEGAAQGPAFPPVAPAAAPAAGHILRPTGK</sequence>
<dbReference type="PROSITE" id="PS00036">
    <property type="entry name" value="BZIP_BASIC"/>
    <property type="match status" value="1"/>
</dbReference>
<feature type="compositionally biased region" description="Basic residues" evidence="2">
    <location>
        <begin position="174"/>
        <end position="188"/>
    </location>
</feature>
<feature type="compositionally biased region" description="Low complexity" evidence="2">
    <location>
        <begin position="189"/>
        <end position="207"/>
    </location>
</feature>
<feature type="region of interest" description="Disordered" evidence="2">
    <location>
        <begin position="28"/>
        <end position="379"/>
    </location>
</feature>